<dbReference type="InterPro" id="IPR013563">
    <property type="entry name" value="Oligopep_ABC_C"/>
</dbReference>
<evidence type="ECO:0000313" key="5">
    <source>
        <dbReference type="EMBL" id="SKA57395.1"/>
    </source>
</evidence>
<proteinExistence type="predicted"/>
<keyword evidence="1" id="KW-0813">Transport</keyword>
<evidence type="ECO:0000259" key="4">
    <source>
        <dbReference type="PROSITE" id="PS50893"/>
    </source>
</evidence>
<dbReference type="GO" id="GO:0015833">
    <property type="term" value="P:peptide transport"/>
    <property type="evidence" value="ECO:0007669"/>
    <property type="project" value="InterPro"/>
</dbReference>
<dbReference type="InterPro" id="IPR027417">
    <property type="entry name" value="P-loop_NTPase"/>
</dbReference>
<reference evidence="6" key="1">
    <citation type="submission" date="2017-02" db="EMBL/GenBank/DDBJ databases">
        <authorList>
            <person name="Varghese N."/>
            <person name="Submissions S."/>
        </authorList>
    </citation>
    <scope>NUCLEOTIDE SEQUENCE [LARGE SCALE GENOMIC DNA]</scope>
    <source>
        <strain evidence="6">DSM 22720</strain>
    </source>
</reference>
<sequence>MTILTLNQVSQHYVVRDTHGWRHQAQVLKAVDNISLSIHRGETVAIVGESGCGKSTLGRIAALLDLPTKGSVEFDGINTAGLKGTSLRALRRRLGLVFQDPYSALNPRLPVAELVGEPLAAHSIGDSAYRRDKVIDVLNSVGLGQEVLDCYPHEFSGGQRQRICIARALILDPSLIIADEPLSALDVSVQSQILNLFVELQRCHQLAFLFISHDMAVVNYLADTVVVMYLGKVVEQAPRATFFAHPAHPYSQALLAAVPQLGAGRRKRGLALQGDVPSPIDPPSGCSFHPRCIKATEKCKRIEPSISALSDESHKVACHFPVLQGDVSGNEIGEVSL</sequence>
<dbReference type="Pfam" id="PF08352">
    <property type="entry name" value="oligo_HPY"/>
    <property type="match status" value="1"/>
</dbReference>
<evidence type="ECO:0000256" key="2">
    <source>
        <dbReference type="ARBA" id="ARBA00022741"/>
    </source>
</evidence>
<dbReference type="Proteomes" id="UP000190162">
    <property type="component" value="Unassembled WGS sequence"/>
</dbReference>
<dbReference type="SMART" id="SM00382">
    <property type="entry name" value="AAA"/>
    <property type="match status" value="1"/>
</dbReference>
<organism evidence="5 6">
    <name type="scientific">Enterovibrio nigricans DSM 22720</name>
    <dbReference type="NCBI Taxonomy" id="1121868"/>
    <lineage>
        <taxon>Bacteria</taxon>
        <taxon>Pseudomonadati</taxon>
        <taxon>Pseudomonadota</taxon>
        <taxon>Gammaproteobacteria</taxon>
        <taxon>Vibrionales</taxon>
        <taxon>Vibrionaceae</taxon>
        <taxon>Enterovibrio</taxon>
    </lineage>
</organism>
<dbReference type="InterPro" id="IPR003593">
    <property type="entry name" value="AAA+_ATPase"/>
</dbReference>
<dbReference type="OrthoDB" id="9784450at2"/>
<protein>
    <submittedName>
        <fullName evidence="5">Peptide/nickel transport system ATP-binding protein</fullName>
    </submittedName>
</protein>
<dbReference type="PROSITE" id="PS00211">
    <property type="entry name" value="ABC_TRANSPORTER_1"/>
    <property type="match status" value="1"/>
</dbReference>
<dbReference type="RefSeq" id="WP_078753040.1">
    <property type="nucleotide sequence ID" value="NZ_FUXU01000035.1"/>
</dbReference>
<evidence type="ECO:0000256" key="3">
    <source>
        <dbReference type="ARBA" id="ARBA00022840"/>
    </source>
</evidence>
<dbReference type="PANTHER" id="PTHR43776">
    <property type="entry name" value="TRANSPORT ATP-BINDING PROTEIN"/>
    <property type="match status" value="1"/>
</dbReference>
<dbReference type="EMBL" id="FUXU01000035">
    <property type="protein sequence ID" value="SKA57395.1"/>
    <property type="molecule type" value="Genomic_DNA"/>
</dbReference>
<keyword evidence="6" id="KW-1185">Reference proteome</keyword>
<name>A0A1T4UXM8_9GAMM</name>
<dbReference type="PANTHER" id="PTHR43776:SF8">
    <property type="entry name" value="ABC TRANSPORTER, ATP-BINDING PROTEIN"/>
    <property type="match status" value="1"/>
</dbReference>
<dbReference type="InterPro" id="IPR003439">
    <property type="entry name" value="ABC_transporter-like_ATP-bd"/>
</dbReference>
<dbReference type="GO" id="GO:0016887">
    <property type="term" value="F:ATP hydrolysis activity"/>
    <property type="evidence" value="ECO:0007669"/>
    <property type="project" value="InterPro"/>
</dbReference>
<keyword evidence="3 5" id="KW-0067">ATP-binding</keyword>
<dbReference type="CDD" id="cd03257">
    <property type="entry name" value="ABC_NikE_OppD_transporters"/>
    <property type="match status" value="1"/>
</dbReference>
<accession>A0A1T4UXM8</accession>
<dbReference type="Pfam" id="PF00005">
    <property type="entry name" value="ABC_tran"/>
    <property type="match status" value="1"/>
</dbReference>
<gene>
    <name evidence="5" type="ORF">SAMN02745132_02752</name>
</gene>
<dbReference type="InterPro" id="IPR017871">
    <property type="entry name" value="ABC_transporter-like_CS"/>
</dbReference>
<dbReference type="SUPFAM" id="SSF52540">
    <property type="entry name" value="P-loop containing nucleoside triphosphate hydrolases"/>
    <property type="match status" value="1"/>
</dbReference>
<dbReference type="GO" id="GO:0055085">
    <property type="term" value="P:transmembrane transport"/>
    <property type="evidence" value="ECO:0007669"/>
    <property type="project" value="UniProtKB-ARBA"/>
</dbReference>
<feature type="domain" description="ABC transporter" evidence="4">
    <location>
        <begin position="15"/>
        <end position="255"/>
    </location>
</feature>
<keyword evidence="2" id="KW-0547">Nucleotide-binding</keyword>
<dbReference type="GO" id="GO:0005524">
    <property type="term" value="F:ATP binding"/>
    <property type="evidence" value="ECO:0007669"/>
    <property type="project" value="UniProtKB-KW"/>
</dbReference>
<evidence type="ECO:0000256" key="1">
    <source>
        <dbReference type="ARBA" id="ARBA00022448"/>
    </source>
</evidence>
<dbReference type="Gene3D" id="3.40.50.300">
    <property type="entry name" value="P-loop containing nucleotide triphosphate hydrolases"/>
    <property type="match status" value="1"/>
</dbReference>
<dbReference type="PROSITE" id="PS50893">
    <property type="entry name" value="ABC_TRANSPORTER_2"/>
    <property type="match status" value="1"/>
</dbReference>
<dbReference type="FunFam" id="3.40.50.300:FF:000016">
    <property type="entry name" value="Oligopeptide ABC transporter ATP-binding component"/>
    <property type="match status" value="1"/>
</dbReference>
<dbReference type="InterPro" id="IPR050319">
    <property type="entry name" value="ABC_transp_ATP-bind"/>
</dbReference>
<dbReference type="AlphaFoldDB" id="A0A1T4UXM8"/>
<evidence type="ECO:0000313" key="6">
    <source>
        <dbReference type="Proteomes" id="UP000190162"/>
    </source>
</evidence>
<dbReference type="NCBIfam" id="TIGR01727">
    <property type="entry name" value="oligo_HPY"/>
    <property type="match status" value="1"/>
</dbReference>